<gene>
    <name evidence="8" type="ORF">PACLA_8A063718</name>
</gene>
<keyword evidence="4" id="KW-0547">Nucleotide-binding</keyword>
<keyword evidence="5" id="KW-0067">ATP-binding</keyword>
<evidence type="ECO:0000256" key="4">
    <source>
        <dbReference type="ARBA" id="ARBA00022741"/>
    </source>
</evidence>
<organism evidence="8 9">
    <name type="scientific">Paramuricea clavata</name>
    <name type="common">Red gorgonian</name>
    <name type="synonym">Violescent sea-whip</name>
    <dbReference type="NCBI Taxonomy" id="317549"/>
    <lineage>
        <taxon>Eukaryota</taxon>
        <taxon>Metazoa</taxon>
        <taxon>Cnidaria</taxon>
        <taxon>Anthozoa</taxon>
        <taxon>Octocorallia</taxon>
        <taxon>Malacalcyonacea</taxon>
        <taxon>Plexauridae</taxon>
        <taxon>Paramuricea</taxon>
    </lineage>
</organism>
<comment type="similarity">
    <text evidence="2">Belongs to the ABC transporter superfamily. ABCC family. Conjugate transporter (TC 3.A.1.208) subfamily.</text>
</comment>
<dbReference type="InterPro" id="IPR050173">
    <property type="entry name" value="ABC_transporter_C-like"/>
</dbReference>
<keyword evidence="7" id="KW-0472">Membrane</keyword>
<name>A0A7D9J8T8_PARCT</name>
<dbReference type="GO" id="GO:0016020">
    <property type="term" value="C:membrane"/>
    <property type="evidence" value="ECO:0007669"/>
    <property type="project" value="UniProtKB-SubCell"/>
</dbReference>
<evidence type="ECO:0000256" key="7">
    <source>
        <dbReference type="ARBA" id="ARBA00023136"/>
    </source>
</evidence>
<dbReference type="GO" id="GO:0005524">
    <property type="term" value="F:ATP binding"/>
    <property type="evidence" value="ECO:0007669"/>
    <property type="project" value="UniProtKB-KW"/>
</dbReference>
<dbReference type="EMBL" id="CACRXK020013112">
    <property type="protein sequence ID" value="CAB4024573.1"/>
    <property type="molecule type" value="Genomic_DNA"/>
</dbReference>
<evidence type="ECO:0000256" key="5">
    <source>
        <dbReference type="ARBA" id="ARBA00022840"/>
    </source>
</evidence>
<evidence type="ECO:0000256" key="3">
    <source>
        <dbReference type="ARBA" id="ARBA00022692"/>
    </source>
</evidence>
<protein>
    <submittedName>
        <fullName evidence="8">Multidrug resistance-associated 4-like, partial</fullName>
    </submittedName>
</protein>
<accession>A0A7D9J8T8</accession>
<comment type="caution">
    <text evidence="8">The sequence shown here is derived from an EMBL/GenBank/DDBJ whole genome shotgun (WGS) entry which is preliminary data.</text>
</comment>
<evidence type="ECO:0000313" key="9">
    <source>
        <dbReference type="Proteomes" id="UP001152795"/>
    </source>
</evidence>
<sequence length="207" mass="23134">MDKGNGQSLENPAAKANIYSANVSQSWMNGIFKKGSKEPLEETDIREVLERDSAHHLATKLQRAWDHEVKTSKKPRLLVPLIKVAGVKYFFSIVYVIIEMAARIIQSVFIGQIVGAFYVGGVDRNNGYLAATLLTLCTFIETIIHHPLFMESLRTGIDVRVALSAVVYNKVIEIVAKTGDIPLVHKKTCHVFVSKHSGMRLHSYNRS</sequence>
<dbReference type="GO" id="GO:0042626">
    <property type="term" value="F:ATPase-coupled transmembrane transporter activity"/>
    <property type="evidence" value="ECO:0007669"/>
    <property type="project" value="TreeGrafter"/>
</dbReference>
<dbReference type="PANTHER" id="PTHR24223:SF456">
    <property type="entry name" value="MULTIDRUG RESISTANCE-ASSOCIATED PROTEIN LETHAL(2)03659"/>
    <property type="match status" value="1"/>
</dbReference>
<dbReference type="SUPFAM" id="SSF90123">
    <property type="entry name" value="ABC transporter transmembrane region"/>
    <property type="match status" value="1"/>
</dbReference>
<dbReference type="PANTHER" id="PTHR24223">
    <property type="entry name" value="ATP-BINDING CASSETTE SUB-FAMILY C"/>
    <property type="match status" value="1"/>
</dbReference>
<proteinExistence type="inferred from homology"/>
<keyword evidence="3" id="KW-0812">Transmembrane</keyword>
<keyword evidence="9" id="KW-1185">Reference proteome</keyword>
<keyword evidence="6" id="KW-1133">Transmembrane helix</keyword>
<dbReference type="Proteomes" id="UP001152795">
    <property type="component" value="Unassembled WGS sequence"/>
</dbReference>
<dbReference type="InterPro" id="IPR036640">
    <property type="entry name" value="ABC1_TM_sf"/>
</dbReference>
<evidence type="ECO:0000313" key="8">
    <source>
        <dbReference type="EMBL" id="CAB4024573.1"/>
    </source>
</evidence>
<reference evidence="8" key="1">
    <citation type="submission" date="2020-04" db="EMBL/GenBank/DDBJ databases">
        <authorList>
            <person name="Alioto T."/>
            <person name="Alioto T."/>
            <person name="Gomez Garrido J."/>
        </authorList>
    </citation>
    <scope>NUCLEOTIDE SEQUENCE</scope>
    <source>
        <strain evidence="8">A484AB</strain>
    </source>
</reference>
<dbReference type="OrthoDB" id="6500128at2759"/>
<evidence type="ECO:0000256" key="6">
    <source>
        <dbReference type="ARBA" id="ARBA00022989"/>
    </source>
</evidence>
<comment type="subcellular location">
    <subcellularLocation>
        <location evidence="1">Membrane</location>
        <topology evidence="1">Multi-pass membrane protein</topology>
    </subcellularLocation>
</comment>
<evidence type="ECO:0000256" key="2">
    <source>
        <dbReference type="ARBA" id="ARBA00009726"/>
    </source>
</evidence>
<dbReference type="AlphaFoldDB" id="A0A7D9J8T8"/>
<evidence type="ECO:0000256" key="1">
    <source>
        <dbReference type="ARBA" id="ARBA00004141"/>
    </source>
</evidence>